<gene>
    <name evidence="1" type="ORF">PYW08_006429</name>
</gene>
<keyword evidence="2" id="KW-1185">Reference proteome</keyword>
<name>A0ACC2QPM3_9NEOP</name>
<comment type="caution">
    <text evidence="1">The sequence shown here is derived from an EMBL/GenBank/DDBJ whole genome shotgun (WGS) entry which is preliminary data.</text>
</comment>
<evidence type="ECO:0000313" key="2">
    <source>
        <dbReference type="Proteomes" id="UP001231649"/>
    </source>
</evidence>
<reference evidence="1" key="1">
    <citation type="submission" date="2023-03" db="EMBL/GenBank/DDBJ databases">
        <title>Chromosome-level genomes of two armyworms, Mythimna separata and Mythimna loreyi, provide insights into the biosynthesis and reception of sex pheromones.</title>
        <authorList>
            <person name="Zhao H."/>
        </authorList>
    </citation>
    <scope>NUCLEOTIDE SEQUENCE</scope>
    <source>
        <strain evidence="1">BeijingLab</strain>
    </source>
</reference>
<organism evidence="1 2">
    <name type="scientific">Mythimna loreyi</name>
    <dbReference type="NCBI Taxonomy" id="667449"/>
    <lineage>
        <taxon>Eukaryota</taxon>
        <taxon>Metazoa</taxon>
        <taxon>Ecdysozoa</taxon>
        <taxon>Arthropoda</taxon>
        <taxon>Hexapoda</taxon>
        <taxon>Insecta</taxon>
        <taxon>Pterygota</taxon>
        <taxon>Neoptera</taxon>
        <taxon>Endopterygota</taxon>
        <taxon>Lepidoptera</taxon>
        <taxon>Glossata</taxon>
        <taxon>Ditrysia</taxon>
        <taxon>Noctuoidea</taxon>
        <taxon>Noctuidae</taxon>
        <taxon>Noctuinae</taxon>
        <taxon>Hadenini</taxon>
        <taxon>Mythimna</taxon>
    </lineage>
</organism>
<evidence type="ECO:0000313" key="1">
    <source>
        <dbReference type="EMBL" id="KAJ8720964.1"/>
    </source>
</evidence>
<proteinExistence type="predicted"/>
<sequence>MWARIYPHVALLILANIILKASCKGSGSLTFVIDNTYSMRDDIAQVRRNVDWISNVVFNDEASQIENMVLVTFNDPGAKFWGVTKDRNTFKRNLNAIEVHGGGDCWEPSMKGLLLGLEKSNSHSYIFVFTDAPAKDHWKSHFVKEMCQKKQTRILPIIGETIKGKQTVITTASLPALPGVIRVIPFTIDDQTDYAIVSVSGRKVDLHIRGPRHNTEIIMSTYNGKVVKLSNVTPGKYEATVKSDSKMSVVIVGRTDFFFSHGFSELKPNSLGDTSLQPLAESKVHLSISVTDEYRSVQIESAQILDMSEKPINIPMPLTETSKNFYVTDLFVAPSQRFKVAVNGKIKATGKSIRRIGKIPITPKDYAPVIVTNSTTVEGIEGDVALRIPCKAVGVPKPVITWKHKGATIKANAKYDLDDGTLVIMKPTEKDTSSYTCEAKNHISSDSVTFQVKVYNAPKIVTNSTTVEGIEGDVALRIPCKAVGVPKPVITWKHKGATIKANAKYDLDDGTLVIMKPTEKDTSSYTCEAKNHISSDSVTFQVKVYNAPKIVTNSTTVEGIEGDVALRIPCKAVGVPKPVITWKHKGATIKANAKYDLDDGTLVIMKPTEKDTSSYTCEAKNHISSDSVTFQVKVYNAPKIVTNSTTVEGIEGDVALRIPCKAVGVPKPVITWKHKGATIKANAKYDLDDGTLVIMKPTEKDTSSYTCEAKNHISSDSVTFQVKVYNAPKIVTNSTTVEGIEGDVALRIPCKAVGVPKPVITWKHKGATIKANAKYDLDDGTLVIMKPTEKDTSSYTCEAKNHISSDSVTFQVKVYNAPKIVTNSTTVEGIEGDVALRIPCKAVGVPKPVITWKHKGATIKANAKYDLDDGTLVIMKPTEKDTSSYTCEAKNHISSDSVTFQVKVYNAPKIVTNSTTVEGIEGDVALRIPCKAVGVPKPVITWKHKGATIKANVKYTLEDGTLVIMKPTEKDTSSYTCEAKNHISSDSVTFQVKVYKYLKSSGTLHYVYLNENETKKLECEAYNSKSQSVKWFITLDAGNKEYIQITNASSFDHDGNYTCHVSDKHGNTQTHTYVVDVGVAPVFISNTESITHWKGDVNEISQICDVYHTKPKPDVQWKYNDKVITDLSLVGVGHYTCNISNVHGSVFKQFDVETSECLIRRNLNDAPYMPLLLNEEGSWHKLESTKHYMRVEHKMKMTLSCPSWKDTPNSFKTFPKNSTLEAICYKEDSFIVNDKTYKLSDLQCTNSIEPSLIKKKTKCSTETSELISVGYNVPAFLEAYEVCFDHKSNMPSYTRIVMNETNDNGANGGYNWYTYPGIGSDKTERGFTCKDASSSCCYSKSQLVNAIDFNDGPAKKSTFIDPLNVVPVWIPCDTSKSSWKDINDMVRLPIYTDVVVWSGTHTLQEKNGAVIPRYLWKVVQLNDTMAIVHVNDPNPTKSDIKCNTPDFCDKYKDWFKSDDSTYCCSLPDFLQSFDFHGTVIGETLEAEVYSGPVEY</sequence>
<protein>
    <submittedName>
        <fullName evidence="1">Uncharacterized protein</fullName>
    </submittedName>
</protein>
<accession>A0ACC2QPM3</accession>
<dbReference type="Proteomes" id="UP001231649">
    <property type="component" value="Chromosome 19"/>
</dbReference>
<dbReference type="EMBL" id="CM056795">
    <property type="protein sequence ID" value="KAJ8720964.1"/>
    <property type="molecule type" value="Genomic_DNA"/>
</dbReference>